<protein>
    <recommendedName>
        <fullName evidence="4">Lipoprotein</fullName>
    </recommendedName>
</protein>
<evidence type="ECO:0000313" key="2">
    <source>
        <dbReference type="EMBL" id="GHI87747.1"/>
    </source>
</evidence>
<organism evidence="2 3">
    <name type="scientific">Streptomyces xanthophaeus</name>
    <dbReference type="NCBI Taxonomy" id="67385"/>
    <lineage>
        <taxon>Bacteria</taxon>
        <taxon>Bacillati</taxon>
        <taxon>Actinomycetota</taxon>
        <taxon>Actinomycetes</taxon>
        <taxon>Kitasatosporales</taxon>
        <taxon>Streptomycetaceae</taxon>
        <taxon>Streptomyces</taxon>
    </lineage>
</organism>
<evidence type="ECO:0000256" key="1">
    <source>
        <dbReference type="SAM" id="SignalP"/>
    </source>
</evidence>
<proteinExistence type="predicted"/>
<dbReference type="Pfam" id="PF14247">
    <property type="entry name" value="DUF4344"/>
    <property type="match status" value="1"/>
</dbReference>
<feature type="chain" id="PRO_5037389136" description="Lipoprotein" evidence="1">
    <location>
        <begin position="29"/>
        <end position="254"/>
    </location>
</feature>
<evidence type="ECO:0000313" key="3">
    <source>
        <dbReference type="Proteomes" id="UP000600026"/>
    </source>
</evidence>
<accession>A0A919GZI8</accession>
<evidence type="ECO:0008006" key="4">
    <source>
        <dbReference type="Google" id="ProtNLM"/>
    </source>
</evidence>
<dbReference type="RefSeq" id="WP_051902401.1">
    <property type="nucleotide sequence ID" value="NZ_BNEE01000006.1"/>
</dbReference>
<gene>
    <name evidence="2" type="ORF">Sxan_51110</name>
</gene>
<feature type="signal peptide" evidence="1">
    <location>
        <begin position="1"/>
        <end position="28"/>
    </location>
</feature>
<comment type="caution">
    <text evidence="2">The sequence shown here is derived from an EMBL/GenBank/DDBJ whole genome shotgun (WGS) entry which is preliminary data.</text>
</comment>
<dbReference type="InterPro" id="IPR025644">
    <property type="entry name" value="DUF4344"/>
</dbReference>
<reference evidence="2" key="1">
    <citation type="submission" date="2020-09" db="EMBL/GenBank/DDBJ databases">
        <title>Whole genome shotgun sequence of Streptomyces xanthophaeus NBRC 12829.</title>
        <authorList>
            <person name="Komaki H."/>
            <person name="Tamura T."/>
        </authorList>
    </citation>
    <scope>NUCLEOTIDE SEQUENCE</scope>
    <source>
        <strain evidence="2">NBRC 12829</strain>
    </source>
</reference>
<dbReference type="OrthoDB" id="935695at2"/>
<keyword evidence="1" id="KW-0732">Signal</keyword>
<dbReference type="AlphaFoldDB" id="A0A919GZI8"/>
<dbReference type="Proteomes" id="UP000600026">
    <property type="component" value="Unassembled WGS sequence"/>
</dbReference>
<sequence>MSAARRRGAAAAALCTAAALLLSLPGCAPERPAKGFVLRYERPAPADEEAARFLKDRALPESALADLNAYLDLPHRVTVLARSCAGEGTGYDPAEQRIELCYDDLAEERELFERARSARPDEDLAAVVRETVHHEAGHALVDALDLPDAGERAEEDAADRFAQLMLLRGHPEGEDTLLTAARAYDLAAAADPEPDPTDEHAPAAARAEAHRCAVYGRAPARHPDLATPAREGCAATWTRTHTAWTTDLSPLLRR</sequence>
<keyword evidence="3" id="KW-1185">Reference proteome</keyword>
<name>A0A919GZI8_9ACTN</name>
<dbReference type="EMBL" id="BNEE01000006">
    <property type="protein sequence ID" value="GHI87747.1"/>
    <property type="molecule type" value="Genomic_DNA"/>
</dbReference>